<dbReference type="Pfam" id="PF00270">
    <property type="entry name" value="DEAD"/>
    <property type="match status" value="1"/>
</dbReference>
<keyword evidence="1" id="KW-0547">Nucleotide-binding</keyword>
<evidence type="ECO:0000259" key="7">
    <source>
        <dbReference type="PROSITE" id="PS51194"/>
    </source>
</evidence>
<dbReference type="SUPFAM" id="SSF52540">
    <property type="entry name" value="P-loop containing nucleoside triphosphate hydrolases"/>
    <property type="match status" value="1"/>
</dbReference>
<feature type="short sequence motif" description="Q motif" evidence="5">
    <location>
        <begin position="14"/>
        <end position="42"/>
    </location>
</feature>
<dbReference type="PANTHER" id="PTHR47963:SF7">
    <property type="entry name" value="ATP-DEPENDENT RNA HELICASE YFML-RELATED"/>
    <property type="match status" value="1"/>
</dbReference>
<dbReference type="CDD" id="cd00268">
    <property type="entry name" value="DEADc"/>
    <property type="match status" value="1"/>
</dbReference>
<keyword evidence="3 9" id="KW-0347">Helicase</keyword>
<dbReference type="PROSITE" id="PS51194">
    <property type="entry name" value="HELICASE_CTER"/>
    <property type="match status" value="1"/>
</dbReference>
<evidence type="ECO:0000256" key="2">
    <source>
        <dbReference type="ARBA" id="ARBA00022801"/>
    </source>
</evidence>
<evidence type="ECO:0000313" key="9">
    <source>
        <dbReference type="EMBL" id="TMQ51858.1"/>
    </source>
</evidence>
<sequence>MERATASLILGMIMTFAEIGVRPELVAALSKQRITEPTAIQIAALPVLLGGRDAYLNSETGTGKTLAYLLPIFSRLDVQREATQVVVIAPTHELAIQIQRQCTDLAQNAGWPVRTLLLIGGTSTERQIDKLKKKPHVVVGSPGRIRELIAMRKLKTPAIGCVVIDEADRLLLDESLPDVRAIIRAMPAGQQLVFASATEQPESAEAIATLAPDVIMLRTAAGPVNENIEHCYLVCEERDKPDVLRKLLHALPPGRAMVFVHRNETAEMVAAKLAHHQIPVANLHAAADKRDRKQAMEDIRSGRVPVLITSDVAARGLDIAGVANIVNFDVPTQSKAYLHRVGRTARAGAKGWATTLMTADELRLVPRFESELGIVMHHVRLREGRVIAAGAEGVAGPHGPH</sequence>
<keyword evidence="2" id="KW-0378">Hydrolase</keyword>
<dbReference type="GO" id="GO:0016787">
    <property type="term" value="F:hydrolase activity"/>
    <property type="evidence" value="ECO:0007669"/>
    <property type="project" value="UniProtKB-KW"/>
</dbReference>
<evidence type="ECO:0000313" key="10">
    <source>
        <dbReference type="Proteomes" id="UP000317716"/>
    </source>
</evidence>
<dbReference type="InterPro" id="IPR050547">
    <property type="entry name" value="DEAD_box_RNA_helicases"/>
</dbReference>
<dbReference type="PROSITE" id="PS51192">
    <property type="entry name" value="HELICASE_ATP_BIND_1"/>
    <property type="match status" value="1"/>
</dbReference>
<feature type="domain" description="DEAD-box RNA helicase Q" evidence="8">
    <location>
        <begin position="14"/>
        <end position="42"/>
    </location>
</feature>
<dbReference type="PANTHER" id="PTHR47963">
    <property type="entry name" value="DEAD-BOX ATP-DEPENDENT RNA HELICASE 47, MITOCHONDRIAL"/>
    <property type="match status" value="1"/>
</dbReference>
<name>A0A538SKF6_UNCEI</name>
<comment type="caution">
    <text evidence="9">The sequence shown here is derived from an EMBL/GenBank/DDBJ whole genome shotgun (WGS) entry which is preliminary data.</text>
</comment>
<dbReference type="GO" id="GO:0003724">
    <property type="term" value="F:RNA helicase activity"/>
    <property type="evidence" value="ECO:0007669"/>
    <property type="project" value="InterPro"/>
</dbReference>
<dbReference type="CDD" id="cd18787">
    <property type="entry name" value="SF2_C_DEAD"/>
    <property type="match status" value="1"/>
</dbReference>
<dbReference type="InterPro" id="IPR014001">
    <property type="entry name" value="Helicase_ATP-bd"/>
</dbReference>
<dbReference type="Gene3D" id="3.40.50.300">
    <property type="entry name" value="P-loop containing nucleotide triphosphate hydrolases"/>
    <property type="match status" value="2"/>
</dbReference>
<dbReference type="InterPro" id="IPR001650">
    <property type="entry name" value="Helicase_C-like"/>
</dbReference>
<dbReference type="SMART" id="SM00490">
    <property type="entry name" value="HELICc"/>
    <property type="match status" value="1"/>
</dbReference>
<dbReference type="InterPro" id="IPR014014">
    <property type="entry name" value="RNA_helicase_DEAD_Q_motif"/>
</dbReference>
<keyword evidence="4" id="KW-0067">ATP-binding</keyword>
<feature type="domain" description="Helicase C-terminal" evidence="7">
    <location>
        <begin position="227"/>
        <end position="387"/>
    </location>
</feature>
<dbReference type="PROSITE" id="PS51195">
    <property type="entry name" value="Q_MOTIF"/>
    <property type="match status" value="1"/>
</dbReference>
<dbReference type="InterPro" id="IPR011545">
    <property type="entry name" value="DEAD/DEAH_box_helicase_dom"/>
</dbReference>
<dbReference type="GO" id="GO:0033592">
    <property type="term" value="F:RNA strand annealing activity"/>
    <property type="evidence" value="ECO:0007669"/>
    <property type="project" value="TreeGrafter"/>
</dbReference>
<organism evidence="9 10">
    <name type="scientific">Eiseniibacteriota bacterium</name>
    <dbReference type="NCBI Taxonomy" id="2212470"/>
    <lineage>
        <taxon>Bacteria</taxon>
        <taxon>Candidatus Eiseniibacteriota</taxon>
    </lineage>
</organism>
<dbReference type="GO" id="GO:0009409">
    <property type="term" value="P:response to cold"/>
    <property type="evidence" value="ECO:0007669"/>
    <property type="project" value="TreeGrafter"/>
</dbReference>
<feature type="domain" description="Helicase ATP-binding" evidence="6">
    <location>
        <begin position="45"/>
        <end position="217"/>
    </location>
</feature>
<dbReference type="GO" id="GO:0005840">
    <property type="term" value="C:ribosome"/>
    <property type="evidence" value="ECO:0007669"/>
    <property type="project" value="TreeGrafter"/>
</dbReference>
<dbReference type="EMBL" id="VBOS01000349">
    <property type="protein sequence ID" value="TMQ51858.1"/>
    <property type="molecule type" value="Genomic_DNA"/>
</dbReference>
<gene>
    <name evidence="9" type="ORF">E6K72_09830</name>
</gene>
<evidence type="ECO:0000259" key="8">
    <source>
        <dbReference type="PROSITE" id="PS51195"/>
    </source>
</evidence>
<evidence type="ECO:0000256" key="1">
    <source>
        <dbReference type="ARBA" id="ARBA00022741"/>
    </source>
</evidence>
<reference evidence="9 10" key="1">
    <citation type="journal article" date="2019" name="Nat. Microbiol.">
        <title>Mediterranean grassland soil C-N compound turnover is dependent on rainfall and depth, and is mediated by genomically divergent microorganisms.</title>
        <authorList>
            <person name="Diamond S."/>
            <person name="Andeer P.F."/>
            <person name="Li Z."/>
            <person name="Crits-Christoph A."/>
            <person name="Burstein D."/>
            <person name="Anantharaman K."/>
            <person name="Lane K.R."/>
            <person name="Thomas B.C."/>
            <person name="Pan C."/>
            <person name="Northen T.R."/>
            <person name="Banfield J.F."/>
        </authorList>
    </citation>
    <scope>NUCLEOTIDE SEQUENCE [LARGE SCALE GENOMIC DNA]</scope>
    <source>
        <strain evidence="9">WS_2</strain>
    </source>
</reference>
<evidence type="ECO:0000256" key="3">
    <source>
        <dbReference type="ARBA" id="ARBA00022806"/>
    </source>
</evidence>
<dbReference type="GO" id="GO:0005829">
    <property type="term" value="C:cytosol"/>
    <property type="evidence" value="ECO:0007669"/>
    <property type="project" value="TreeGrafter"/>
</dbReference>
<dbReference type="Proteomes" id="UP000317716">
    <property type="component" value="Unassembled WGS sequence"/>
</dbReference>
<dbReference type="GO" id="GO:0005524">
    <property type="term" value="F:ATP binding"/>
    <property type="evidence" value="ECO:0007669"/>
    <property type="project" value="UniProtKB-KW"/>
</dbReference>
<dbReference type="SMART" id="SM00487">
    <property type="entry name" value="DEXDc"/>
    <property type="match status" value="1"/>
</dbReference>
<evidence type="ECO:0000259" key="6">
    <source>
        <dbReference type="PROSITE" id="PS51192"/>
    </source>
</evidence>
<evidence type="ECO:0000256" key="5">
    <source>
        <dbReference type="PROSITE-ProRule" id="PRU00552"/>
    </source>
</evidence>
<evidence type="ECO:0000256" key="4">
    <source>
        <dbReference type="ARBA" id="ARBA00022840"/>
    </source>
</evidence>
<dbReference type="Pfam" id="PF00271">
    <property type="entry name" value="Helicase_C"/>
    <property type="match status" value="1"/>
</dbReference>
<proteinExistence type="predicted"/>
<dbReference type="InterPro" id="IPR027417">
    <property type="entry name" value="P-loop_NTPase"/>
</dbReference>
<protein>
    <submittedName>
        <fullName evidence="9">DEAD/DEAH box helicase</fullName>
    </submittedName>
</protein>
<dbReference type="AlphaFoldDB" id="A0A538SKF6"/>
<dbReference type="InterPro" id="IPR044742">
    <property type="entry name" value="DEAD/DEAH_RhlB"/>
</dbReference>
<accession>A0A538SKF6</accession>